<accession>A0A6P2VAA6</accession>
<name>A0A6P2VAA6_BURL3</name>
<dbReference type="EMBL" id="CABVQN010000004">
    <property type="protein sequence ID" value="VWC80629.1"/>
    <property type="molecule type" value="Genomic_DNA"/>
</dbReference>
<reference evidence="1 2" key="1">
    <citation type="submission" date="2019-09" db="EMBL/GenBank/DDBJ databases">
        <authorList>
            <person name="Depoorter E."/>
        </authorList>
    </citation>
    <scope>NUCLEOTIDE SEQUENCE [LARGE SCALE GENOMIC DNA]</scope>
    <source>
        <strain evidence="1">R-39750</strain>
    </source>
</reference>
<sequence>MNSNDHKASSVNLTMFAGTWNHLFGPGRFETQCRIVIDVNTHTLVAAQALSGMNWVSLSVAEKEDLSESLFEGNDVSSAPADFDLEHIENLPDWAVPAVGKTAARVAKAFCEGLGSLLTADEIDLACEQNRSAQESGVCHTHDFCDANAVMVSAFVTCGLVDRGQDVVADNLQPIWNTAWRLAANAGFHADAIQYADSGRKEGGGPVTLTNVRKSVVQFTVMHFGDTNLSSLSLAQLVRECDVGECLSGTFGVVSSELLTRDQVDAESRKLGSEGAFFLDEDDAENI</sequence>
<evidence type="ECO:0000313" key="2">
    <source>
        <dbReference type="Proteomes" id="UP000494110"/>
    </source>
</evidence>
<dbReference type="AlphaFoldDB" id="A0A6P2VAA6"/>
<gene>
    <name evidence="1" type="ORF">BLA39750_01171</name>
</gene>
<proteinExistence type="predicted"/>
<dbReference type="RefSeq" id="WP_175011318.1">
    <property type="nucleotide sequence ID" value="NZ_CABVQN010000004.1"/>
</dbReference>
<protein>
    <submittedName>
        <fullName evidence="1">Uncharacterized protein</fullName>
    </submittedName>
</protein>
<organism evidence="1 2">
    <name type="scientific">Burkholderia lata (strain ATCC 17760 / DSM 23089 / LMG 22485 / NCIMB 9086 / R18194 / 383)</name>
    <dbReference type="NCBI Taxonomy" id="482957"/>
    <lineage>
        <taxon>Bacteria</taxon>
        <taxon>Pseudomonadati</taxon>
        <taxon>Pseudomonadota</taxon>
        <taxon>Betaproteobacteria</taxon>
        <taxon>Burkholderiales</taxon>
        <taxon>Burkholderiaceae</taxon>
        <taxon>Burkholderia</taxon>
        <taxon>Burkholderia cepacia complex</taxon>
    </lineage>
</organism>
<evidence type="ECO:0000313" key="1">
    <source>
        <dbReference type="EMBL" id="VWC80629.1"/>
    </source>
</evidence>
<dbReference type="Proteomes" id="UP000494110">
    <property type="component" value="Unassembled WGS sequence"/>
</dbReference>